<dbReference type="EMBL" id="FNCC01000008">
    <property type="protein sequence ID" value="SDG51456.1"/>
    <property type="molecule type" value="Genomic_DNA"/>
</dbReference>
<dbReference type="InterPro" id="IPR011008">
    <property type="entry name" value="Dimeric_a/b-barrel"/>
</dbReference>
<sequence length="173" mass="19239">MAGHHLAQLNVGTLRHPLDHPLTHGFTSMLDTLNEAADRSPGFVWRLVGDGSNDATAIQTTLGADVIVNMSVWESRDSLWDYVYRSGHLDVLRRRAEWFDLPKTAFQVMWWIPAGHVPTVEEAVERLHHLRAHGPSPSAFGFRDTYTPEDAGLGVVTTDGHDQGLHRRQSATG</sequence>
<accession>A0A1G7UVD2</accession>
<dbReference type="InterPro" id="IPR021708">
    <property type="entry name" value="DUF3291"/>
</dbReference>
<dbReference type="Proteomes" id="UP000199623">
    <property type="component" value="Unassembled WGS sequence"/>
</dbReference>
<dbReference type="RefSeq" id="WP_090051600.1">
    <property type="nucleotide sequence ID" value="NZ_FNCC01000008.1"/>
</dbReference>
<evidence type="ECO:0000259" key="2">
    <source>
        <dbReference type="Pfam" id="PF11695"/>
    </source>
</evidence>
<proteinExistence type="predicted"/>
<feature type="region of interest" description="Disordered" evidence="1">
    <location>
        <begin position="153"/>
        <end position="173"/>
    </location>
</feature>
<feature type="domain" description="DUF3291" evidence="2">
    <location>
        <begin position="6"/>
        <end position="144"/>
    </location>
</feature>
<protein>
    <recommendedName>
        <fullName evidence="2">DUF3291 domain-containing protein</fullName>
    </recommendedName>
</protein>
<name>A0A1G7UVD2_9PSEU</name>
<dbReference type="SUPFAM" id="SSF54909">
    <property type="entry name" value="Dimeric alpha+beta barrel"/>
    <property type="match status" value="1"/>
</dbReference>
<organism evidence="3 4">
    <name type="scientific">Lentzea fradiae</name>
    <dbReference type="NCBI Taxonomy" id="200378"/>
    <lineage>
        <taxon>Bacteria</taxon>
        <taxon>Bacillati</taxon>
        <taxon>Actinomycetota</taxon>
        <taxon>Actinomycetes</taxon>
        <taxon>Pseudonocardiales</taxon>
        <taxon>Pseudonocardiaceae</taxon>
        <taxon>Lentzea</taxon>
    </lineage>
</organism>
<evidence type="ECO:0000256" key="1">
    <source>
        <dbReference type="SAM" id="MobiDB-lite"/>
    </source>
</evidence>
<reference evidence="4" key="1">
    <citation type="submission" date="2016-10" db="EMBL/GenBank/DDBJ databases">
        <authorList>
            <person name="Varghese N."/>
            <person name="Submissions S."/>
        </authorList>
    </citation>
    <scope>NUCLEOTIDE SEQUENCE [LARGE SCALE GENOMIC DNA]</scope>
    <source>
        <strain evidence="4">CGMCC 4.3506</strain>
    </source>
</reference>
<evidence type="ECO:0000313" key="3">
    <source>
        <dbReference type="EMBL" id="SDG51456.1"/>
    </source>
</evidence>
<dbReference type="Pfam" id="PF11695">
    <property type="entry name" value="DUF3291"/>
    <property type="match status" value="1"/>
</dbReference>
<dbReference type="AlphaFoldDB" id="A0A1G7UVD2"/>
<dbReference type="OrthoDB" id="2376237at2"/>
<keyword evidence="4" id="KW-1185">Reference proteome</keyword>
<gene>
    <name evidence="3" type="ORF">SAMN05216553_108435</name>
</gene>
<dbReference type="STRING" id="200378.SAMN05216553_108435"/>
<evidence type="ECO:0000313" key="4">
    <source>
        <dbReference type="Proteomes" id="UP000199623"/>
    </source>
</evidence>